<sequence length="348" mass="39417">MAASTTAGDPAKDEMAEAMGRIVDVITGVQQNLLIYLGDKRFHSFVSLACLLLAIVFSWKVLRAEPLQGNRRRQQRRQVPSSGQDIGPRSNLNISSTGEVCSSSGDSRVQDVVDQFFQPIKLTNSLKWLFWQPTLGQLVRQRLCGGRKVTCQLLGVILEETNPEELQEHATVRPSVLEVLSEITKICDLYLMERVLDDQTEPVTDPTNASDLDAVEEEELEERVLSALSDAGVFTSCGLVREKVLFCDTENGRTSFVRQLEPEWHIETNPDVIHQLARFIKYQLHIAPNRHERVAANIFCAASLEQFFVWGWMIELNDLKEQRKKEELEGAPFLQCIAITVYKYKIPK</sequence>
<dbReference type="AlphaFoldDB" id="A0A843ULT7"/>
<evidence type="ECO:0000313" key="2">
    <source>
        <dbReference type="EMBL" id="MQL84458.1"/>
    </source>
</evidence>
<protein>
    <submittedName>
        <fullName evidence="2">Uncharacterized protein</fullName>
    </submittedName>
</protein>
<gene>
    <name evidence="2" type="ORF">Taro_016973</name>
</gene>
<organism evidence="2 3">
    <name type="scientific">Colocasia esculenta</name>
    <name type="common">Wild taro</name>
    <name type="synonym">Arum esculentum</name>
    <dbReference type="NCBI Taxonomy" id="4460"/>
    <lineage>
        <taxon>Eukaryota</taxon>
        <taxon>Viridiplantae</taxon>
        <taxon>Streptophyta</taxon>
        <taxon>Embryophyta</taxon>
        <taxon>Tracheophyta</taxon>
        <taxon>Spermatophyta</taxon>
        <taxon>Magnoliopsida</taxon>
        <taxon>Liliopsida</taxon>
        <taxon>Araceae</taxon>
        <taxon>Aroideae</taxon>
        <taxon>Colocasieae</taxon>
        <taxon>Colocasia</taxon>
    </lineage>
</organism>
<accession>A0A843ULT7</accession>
<dbReference type="Proteomes" id="UP000652761">
    <property type="component" value="Unassembled WGS sequence"/>
</dbReference>
<dbReference type="EMBL" id="NMUH01000763">
    <property type="protein sequence ID" value="MQL84458.1"/>
    <property type="molecule type" value="Genomic_DNA"/>
</dbReference>
<keyword evidence="3" id="KW-1185">Reference proteome</keyword>
<dbReference type="PANTHER" id="PTHR34126:SF9">
    <property type="entry name" value="OS04G0629000 PROTEIN"/>
    <property type="match status" value="1"/>
</dbReference>
<feature type="compositionally biased region" description="Polar residues" evidence="1">
    <location>
        <begin position="79"/>
        <end position="99"/>
    </location>
</feature>
<proteinExistence type="predicted"/>
<reference evidence="2" key="1">
    <citation type="submission" date="2017-07" db="EMBL/GenBank/DDBJ databases">
        <title>Taro Niue Genome Assembly and Annotation.</title>
        <authorList>
            <person name="Atibalentja N."/>
            <person name="Keating K."/>
            <person name="Fields C.J."/>
        </authorList>
    </citation>
    <scope>NUCLEOTIDE SEQUENCE</scope>
    <source>
        <strain evidence="2">Niue_2</strain>
        <tissue evidence="2">Leaf</tissue>
    </source>
</reference>
<dbReference type="InterPro" id="IPR037485">
    <property type="entry name" value="PEX22"/>
</dbReference>
<evidence type="ECO:0000256" key="1">
    <source>
        <dbReference type="SAM" id="MobiDB-lite"/>
    </source>
</evidence>
<dbReference type="Pfam" id="PF22978">
    <property type="entry name" value="HAD_Pex22"/>
    <property type="match status" value="1"/>
</dbReference>
<comment type="caution">
    <text evidence="2">The sequence shown here is derived from an EMBL/GenBank/DDBJ whole genome shotgun (WGS) entry which is preliminary data.</text>
</comment>
<dbReference type="OrthoDB" id="77656at2759"/>
<dbReference type="GO" id="GO:0007031">
    <property type="term" value="P:peroxisome organization"/>
    <property type="evidence" value="ECO:0007669"/>
    <property type="project" value="InterPro"/>
</dbReference>
<name>A0A843ULT7_COLES</name>
<dbReference type="PANTHER" id="PTHR34126">
    <property type="entry name" value="PEROXISOME BIOGENESIS PROTEIN 22"/>
    <property type="match status" value="1"/>
</dbReference>
<feature type="region of interest" description="Disordered" evidence="1">
    <location>
        <begin position="70"/>
        <end position="99"/>
    </location>
</feature>
<evidence type="ECO:0000313" key="3">
    <source>
        <dbReference type="Proteomes" id="UP000652761"/>
    </source>
</evidence>